<evidence type="ECO:0000256" key="10">
    <source>
        <dbReference type="RuleBase" id="RU367007"/>
    </source>
</evidence>
<dbReference type="InterPro" id="IPR032421">
    <property type="entry name" value="PMT_4TMC"/>
</dbReference>
<evidence type="ECO:0000256" key="1">
    <source>
        <dbReference type="ARBA" id="ARBA00004127"/>
    </source>
</evidence>
<dbReference type="InterPro" id="IPR027005">
    <property type="entry name" value="PMT-like"/>
</dbReference>
<comment type="pathway">
    <text evidence="2 10">Protein modification; protein glycosylation.</text>
</comment>
<feature type="transmembrane region" description="Helical" evidence="10">
    <location>
        <begin position="138"/>
        <end position="156"/>
    </location>
</feature>
<keyword evidence="6 10" id="KW-0812">Transmembrane</keyword>
<evidence type="ECO:0000313" key="13">
    <source>
        <dbReference type="EMBL" id="WGH94319.1"/>
    </source>
</evidence>
<organism evidence="13 14">
    <name type="scientific">Auritidibacter ignavus</name>
    <dbReference type="NCBI Taxonomy" id="678932"/>
    <lineage>
        <taxon>Bacteria</taxon>
        <taxon>Bacillati</taxon>
        <taxon>Actinomycetota</taxon>
        <taxon>Actinomycetes</taxon>
        <taxon>Micrococcales</taxon>
        <taxon>Micrococcaceae</taxon>
        <taxon>Auritidibacter</taxon>
    </lineage>
</organism>
<evidence type="ECO:0000256" key="8">
    <source>
        <dbReference type="ARBA" id="ARBA00023136"/>
    </source>
</evidence>
<feature type="transmembrane region" description="Helical" evidence="10">
    <location>
        <begin position="300"/>
        <end position="323"/>
    </location>
</feature>
<evidence type="ECO:0000256" key="3">
    <source>
        <dbReference type="ARBA" id="ARBA00007222"/>
    </source>
</evidence>
<dbReference type="GO" id="GO:0005886">
    <property type="term" value="C:plasma membrane"/>
    <property type="evidence" value="ECO:0007669"/>
    <property type="project" value="UniProtKB-SubCell"/>
</dbReference>
<keyword evidence="8 10" id="KW-0472">Membrane</keyword>
<keyword evidence="14" id="KW-1185">Reference proteome</keyword>
<comment type="subcellular location">
    <subcellularLocation>
        <location evidence="10">Cell membrane</location>
    </subcellularLocation>
    <subcellularLocation>
        <location evidence="1">Endomembrane system</location>
        <topology evidence="1">Multi-pass membrane protein</topology>
    </subcellularLocation>
</comment>
<dbReference type="PANTHER" id="PTHR10050">
    <property type="entry name" value="DOLICHYL-PHOSPHATE-MANNOSE--PROTEIN MANNOSYLTRANSFERASE"/>
    <property type="match status" value="1"/>
</dbReference>
<evidence type="ECO:0000256" key="2">
    <source>
        <dbReference type="ARBA" id="ARBA00004922"/>
    </source>
</evidence>
<feature type="transmembrane region" description="Helical" evidence="10">
    <location>
        <begin position="247"/>
        <end position="279"/>
    </location>
</feature>
<evidence type="ECO:0000256" key="7">
    <source>
        <dbReference type="ARBA" id="ARBA00022989"/>
    </source>
</evidence>
<keyword evidence="5 10" id="KW-0808">Transferase</keyword>
<protein>
    <recommendedName>
        <fullName evidence="9 10">Polyprenol-phosphate-mannose--protein mannosyltransferase</fullName>
        <ecNumber evidence="10">2.4.1.-</ecNumber>
    </recommendedName>
</protein>
<evidence type="ECO:0000256" key="5">
    <source>
        <dbReference type="ARBA" id="ARBA00022679"/>
    </source>
</evidence>
<evidence type="ECO:0000256" key="4">
    <source>
        <dbReference type="ARBA" id="ARBA00022676"/>
    </source>
</evidence>
<sequence>MTETPAPTARQGARRTWLDSIDHAYTDTVLRARLLGEKLTIQRWEWILILAVTAVAALLRFHRLDHPHKLIFDETYYVKDAYSLLHFGVEMEWEEDINDAFIAGEAEPLNEPAYVVHPPLGKWLIGLGMLLFGSDNGFGWRFSSAMVGTLSVLILSLIAWKIFHSSFLGATAGLLMAVDGHHLVMSRTGLLDIFLSFFVLAGFGALVLDRDHGRRQLADKINSAYRSGTLSQVLRYGPMIWWRPWRIVAGILLAAGCSVKLSGLAFVAIFGLMTVFWDLNARRVVGIRRWALGGILRDGLWAFVCVVGVGFLTYLATWTGWLVSSRGYHRHWAEDNPAETWLGSLIPDTLRSWSHYHRASTDFHTGLDSGHNYASSPWTWPFMGRPVSFHYESTDDGSGDCGAAHCSEAILDLANPILWWSGTVAIIILTVVWFAKRDWRVGAILGAYVAGQLVWVLWPERTMFFFYTIAYEPFLILAIVYCLGWLLRWETGHNPRAKTRNLVIVLGYILVIMLVSAFFMPIWTAEEIPYDQWRWRMWIQSWI</sequence>
<feature type="transmembrane region" description="Helical" evidence="10">
    <location>
        <begin position="464"/>
        <end position="489"/>
    </location>
</feature>
<dbReference type="GO" id="GO:0004169">
    <property type="term" value="F:dolichyl-phosphate-mannose-protein mannosyltransferase activity"/>
    <property type="evidence" value="ECO:0007669"/>
    <property type="project" value="UniProtKB-UniRule"/>
</dbReference>
<evidence type="ECO:0000259" key="11">
    <source>
        <dbReference type="Pfam" id="PF02366"/>
    </source>
</evidence>
<name>A0AAJ6DDB4_9MICC</name>
<comment type="function">
    <text evidence="10">Protein O-mannosyltransferase that catalyzes the transfer of a single mannose residue from a polyprenol phospho-mannosyl lipidic donor to the hydroxyl group of selected serine and threonine residues in acceptor proteins.</text>
</comment>
<comment type="similarity">
    <text evidence="3 10">Belongs to the glycosyltransferase 39 family.</text>
</comment>
<evidence type="ECO:0000313" key="14">
    <source>
        <dbReference type="Proteomes" id="UP001224674"/>
    </source>
</evidence>
<proteinExistence type="inferred from homology"/>
<evidence type="ECO:0000259" key="12">
    <source>
        <dbReference type="Pfam" id="PF16192"/>
    </source>
</evidence>
<feature type="domain" description="Protein O-mannosyl-transferase C-terminal four TM" evidence="12">
    <location>
        <begin position="350"/>
        <end position="542"/>
    </location>
</feature>
<evidence type="ECO:0000256" key="6">
    <source>
        <dbReference type="ARBA" id="ARBA00022692"/>
    </source>
</evidence>
<dbReference type="InterPro" id="IPR003342">
    <property type="entry name" value="ArnT-like_N"/>
</dbReference>
<dbReference type="GO" id="GO:0012505">
    <property type="term" value="C:endomembrane system"/>
    <property type="evidence" value="ECO:0007669"/>
    <property type="project" value="UniProtKB-SubCell"/>
</dbReference>
<feature type="transmembrane region" description="Helical" evidence="10">
    <location>
        <begin position="501"/>
        <end position="523"/>
    </location>
</feature>
<dbReference type="PANTHER" id="PTHR10050:SF46">
    <property type="entry name" value="PROTEIN O-MANNOSYL-TRANSFERASE 2"/>
    <property type="match status" value="1"/>
</dbReference>
<feature type="transmembrane region" description="Helical" evidence="10">
    <location>
        <begin position="417"/>
        <end position="434"/>
    </location>
</feature>
<gene>
    <name evidence="13" type="ORF">QDX21_05905</name>
</gene>
<feature type="domain" description="ArnT-like N-terminal" evidence="11">
    <location>
        <begin position="51"/>
        <end position="316"/>
    </location>
</feature>
<reference evidence="13 14" key="1">
    <citation type="submission" date="2023-03" db="EMBL/GenBank/DDBJ databases">
        <title>Complete genome sequences of several Auritidibacter ignavus strains isolated from ear infections.</title>
        <authorList>
            <person name="Baehr T."/>
            <person name="Baumhoegger A.M."/>
        </authorList>
    </citation>
    <scope>NUCLEOTIDE SEQUENCE [LARGE SCALE GENOMIC DNA]</scope>
    <source>
        <strain evidence="13 14">BABAE-6</strain>
    </source>
</reference>
<dbReference type="Pfam" id="PF16192">
    <property type="entry name" value="PMT_4TMC"/>
    <property type="match status" value="1"/>
</dbReference>
<dbReference type="EC" id="2.4.1.-" evidence="10"/>
<accession>A0AAJ6DDB4</accession>
<dbReference type="Proteomes" id="UP001224674">
    <property type="component" value="Chromosome"/>
</dbReference>
<dbReference type="AlphaFoldDB" id="A0AAJ6DDB4"/>
<feature type="transmembrane region" description="Helical" evidence="10">
    <location>
        <begin position="190"/>
        <end position="208"/>
    </location>
</feature>
<evidence type="ECO:0000256" key="9">
    <source>
        <dbReference type="ARBA" id="ARBA00093617"/>
    </source>
</evidence>
<keyword evidence="7 10" id="KW-1133">Transmembrane helix</keyword>
<dbReference type="Pfam" id="PF02366">
    <property type="entry name" value="PMT"/>
    <property type="match status" value="1"/>
</dbReference>
<keyword evidence="10" id="KW-1003">Cell membrane</keyword>
<feature type="transmembrane region" description="Helical" evidence="10">
    <location>
        <begin position="441"/>
        <end position="458"/>
    </location>
</feature>
<keyword evidence="4 10" id="KW-0328">Glycosyltransferase</keyword>
<dbReference type="EMBL" id="CP122566">
    <property type="protein sequence ID" value="WGH94319.1"/>
    <property type="molecule type" value="Genomic_DNA"/>
</dbReference>